<dbReference type="OrthoDB" id="504170at2759"/>
<reference evidence="16" key="1">
    <citation type="submission" date="2021-02" db="EMBL/GenBank/DDBJ databases">
        <authorList>
            <person name="Nowell W R."/>
        </authorList>
    </citation>
    <scope>NUCLEOTIDE SEQUENCE</scope>
</reference>
<gene>
    <name evidence="16" type="ORF">GPM918_LOCUS33508</name>
    <name evidence="17" type="ORF">SRO942_LOCUS34194</name>
</gene>
<evidence type="ECO:0000256" key="5">
    <source>
        <dbReference type="ARBA" id="ARBA00022741"/>
    </source>
</evidence>
<feature type="non-terminal residue" evidence="16">
    <location>
        <position position="1"/>
    </location>
</feature>
<dbReference type="AlphaFoldDB" id="A0A815LKK2"/>
<keyword evidence="14" id="KW-0812">Transmembrane</keyword>
<evidence type="ECO:0000256" key="10">
    <source>
        <dbReference type="ARBA" id="ARBA00022871"/>
    </source>
</evidence>
<evidence type="ECO:0000313" key="18">
    <source>
        <dbReference type="Proteomes" id="UP000663829"/>
    </source>
</evidence>
<dbReference type="SUPFAM" id="SSF56112">
    <property type="entry name" value="Protein kinase-like (PK-like)"/>
    <property type="match status" value="1"/>
</dbReference>
<keyword evidence="14" id="KW-1133">Transmembrane helix</keyword>
<dbReference type="Proteomes" id="UP000681722">
    <property type="component" value="Unassembled WGS sequence"/>
</dbReference>
<feature type="region of interest" description="Disordered" evidence="13">
    <location>
        <begin position="1"/>
        <end position="20"/>
    </location>
</feature>
<dbReference type="PROSITE" id="PS00108">
    <property type="entry name" value="PROTEIN_KINASE_ST"/>
    <property type="match status" value="1"/>
</dbReference>
<feature type="domain" description="Protein kinase" evidence="15">
    <location>
        <begin position="198"/>
        <end position="466"/>
    </location>
</feature>
<keyword evidence="12" id="KW-0723">Serine/threonine-protein kinase</keyword>
<dbReference type="Proteomes" id="UP000663829">
    <property type="component" value="Unassembled WGS sequence"/>
</dbReference>
<evidence type="ECO:0000313" key="16">
    <source>
        <dbReference type="EMBL" id="CAF1411534.1"/>
    </source>
</evidence>
<evidence type="ECO:0000313" key="17">
    <source>
        <dbReference type="EMBL" id="CAF4299854.1"/>
    </source>
</evidence>
<dbReference type="GO" id="GO:0000287">
    <property type="term" value="F:magnesium ion binding"/>
    <property type="evidence" value="ECO:0007669"/>
    <property type="project" value="UniProtKB-ARBA"/>
</dbReference>
<evidence type="ECO:0000256" key="12">
    <source>
        <dbReference type="RuleBase" id="RU000304"/>
    </source>
</evidence>
<evidence type="ECO:0000256" key="1">
    <source>
        <dbReference type="ARBA" id="ARBA00001946"/>
    </source>
</evidence>
<evidence type="ECO:0000256" key="7">
    <source>
        <dbReference type="ARBA" id="ARBA00022840"/>
    </source>
</evidence>
<dbReference type="SMART" id="SM00220">
    <property type="entry name" value="S_TKc"/>
    <property type="match status" value="1"/>
</dbReference>
<dbReference type="GO" id="GO:0005524">
    <property type="term" value="F:ATP binding"/>
    <property type="evidence" value="ECO:0007669"/>
    <property type="project" value="UniProtKB-UniRule"/>
</dbReference>
<organism evidence="16 18">
    <name type="scientific">Didymodactylos carnosus</name>
    <dbReference type="NCBI Taxonomy" id="1234261"/>
    <lineage>
        <taxon>Eukaryota</taxon>
        <taxon>Metazoa</taxon>
        <taxon>Spiralia</taxon>
        <taxon>Gnathifera</taxon>
        <taxon>Rotifera</taxon>
        <taxon>Eurotatoria</taxon>
        <taxon>Bdelloidea</taxon>
        <taxon>Philodinida</taxon>
        <taxon>Philodinidae</taxon>
        <taxon>Didymodactylos</taxon>
    </lineage>
</organism>
<dbReference type="InterPro" id="IPR000719">
    <property type="entry name" value="Prot_kinase_dom"/>
</dbReference>
<keyword evidence="10" id="KW-0744">Spermatogenesis</keyword>
<dbReference type="Pfam" id="PF00069">
    <property type="entry name" value="Pkinase"/>
    <property type="match status" value="1"/>
</dbReference>
<dbReference type="GO" id="GO:0005737">
    <property type="term" value="C:cytoplasm"/>
    <property type="evidence" value="ECO:0007669"/>
    <property type="project" value="TreeGrafter"/>
</dbReference>
<dbReference type="PANTHER" id="PTHR24346">
    <property type="entry name" value="MAP/MICROTUBULE AFFINITY-REGULATING KINASE"/>
    <property type="match status" value="1"/>
</dbReference>
<keyword evidence="4" id="KW-0479">Metal-binding</keyword>
<comment type="caution">
    <text evidence="16">The sequence shown here is derived from an EMBL/GenBank/DDBJ whole genome shotgun (WGS) entry which is preliminary data.</text>
</comment>
<evidence type="ECO:0000256" key="4">
    <source>
        <dbReference type="ARBA" id="ARBA00022723"/>
    </source>
</evidence>
<evidence type="ECO:0000256" key="9">
    <source>
        <dbReference type="ARBA" id="ARBA00022843"/>
    </source>
</evidence>
<dbReference type="GO" id="GO:0000226">
    <property type="term" value="P:microtubule cytoskeleton organization"/>
    <property type="evidence" value="ECO:0007669"/>
    <property type="project" value="TreeGrafter"/>
</dbReference>
<keyword evidence="18" id="KW-1185">Reference proteome</keyword>
<dbReference type="GO" id="GO:0035556">
    <property type="term" value="P:intracellular signal transduction"/>
    <property type="evidence" value="ECO:0007669"/>
    <property type="project" value="TreeGrafter"/>
</dbReference>
<dbReference type="PROSITE" id="PS00107">
    <property type="entry name" value="PROTEIN_KINASE_ATP"/>
    <property type="match status" value="1"/>
</dbReference>
<accession>A0A815LKK2</accession>
<proteinExistence type="inferred from homology"/>
<keyword evidence="5 11" id="KW-0547">Nucleotide-binding</keyword>
<evidence type="ECO:0000256" key="6">
    <source>
        <dbReference type="ARBA" id="ARBA00022782"/>
    </source>
</evidence>
<evidence type="ECO:0000256" key="8">
    <source>
        <dbReference type="ARBA" id="ARBA00022842"/>
    </source>
</evidence>
<name>A0A815LKK2_9BILA</name>
<dbReference type="GO" id="GO:0007283">
    <property type="term" value="P:spermatogenesis"/>
    <property type="evidence" value="ECO:0007669"/>
    <property type="project" value="UniProtKB-KW"/>
</dbReference>
<dbReference type="EMBL" id="CAJNOQ010017898">
    <property type="protein sequence ID" value="CAF1411534.1"/>
    <property type="molecule type" value="Genomic_DNA"/>
</dbReference>
<dbReference type="FunFam" id="1.10.510.10:FF:000571">
    <property type="entry name" value="Maternal embryonic leucine zipper kinase"/>
    <property type="match status" value="1"/>
</dbReference>
<keyword evidence="8" id="KW-0460">Magnesium</keyword>
<evidence type="ECO:0000256" key="14">
    <source>
        <dbReference type="SAM" id="Phobius"/>
    </source>
</evidence>
<dbReference type="InterPro" id="IPR011009">
    <property type="entry name" value="Kinase-like_dom_sf"/>
</dbReference>
<comment type="similarity">
    <text evidence="12">Belongs to the protein kinase superfamily.</text>
</comment>
<keyword evidence="3" id="KW-0597">Phosphoprotein</keyword>
<keyword evidence="12" id="KW-0808">Transferase</keyword>
<dbReference type="PANTHER" id="PTHR24346:SF102">
    <property type="entry name" value="TESTIS-SPECIFIC SERINE_THREONINE-PROTEIN KINASE 1"/>
    <property type="match status" value="1"/>
</dbReference>
<dbReference type="InterPro" id="IPR017441">
    <property type="entry name" value="Protein_kinase_ATP_BS"/>
</dbReference>
<keyword evidence="2" id="KW-0217">Developmental protein</keyword>
<dbReference type="GO" id="GO:0050321">
    <property type="term" value="F:tau-protein kinase activity"/>
    <property type="evidence" value="ECO:0007669"/>
    <property type="project" value="TreeGrafter"/>
</dbReference>
<dbReference type="InterPro" id="IPR008271">
    <property type="entry name" value="Ser/Thr_kinase_AS"/>
</dbReference>
<feature type="binding site" evidence="11">
    <location>
        <position position="227"/>
    </location>
    <ligand>
        <name>ATP</name>
        <dbReference type="ChEBI" id="CHEBI:30616"/>
    </ligand>
</feature>
<evidence type="ECO:0000256" key="3">
    <source>
        <dbReference type="ARBA" id="ARBA00022553"/>
    </source>
</evidence>
<dbReference type="EMBL" id="CAJOBC010083323">
    <property type="protein sequence ID" value="CAF4299854.1"/>
    <property type="molecule type" value="Genomic_DNA"/>
</dbReference>
<protein>
    <recommendedName>
        <fullName evidence="15">Protein kinase domain-containing protein</fullName>
    </recommendedName>
</protein>
<keyword evidence="12" id="KW-0418">Kinase</keyword>
<dbReference type="PROSITE" id="PS50011">
    <property type="entry name" value="PROTEIN_KINASE_DOM"/>
    <property type="match status" value="1"/>
</dbReference>
<sequence>ISTSSNNSITSTISCSKSTLTTPPLSLSYLHQDPQNILDSNNNYHPKSTHFPYRNAYLDHYHQQQQQFHLRQQKRSITTACQNGDGYSILRRWIRRLLIPQSRRMALSACHRLSTPTTTTASTDETLVSTLSTSTITISPTTTQNKNASEKDLIGTSTAMTKLYKYAHETEIRSFVENGVIRAYTASTERAILAQRKIFLRKKLGEGSFSSVREGFDLLHQHKVAIKVVDTQRASRDFQEKFLPRELDIWPRVSHQNIIKMYDHFIECGKIFMVLEYASGGDLLAYVQKVGAVPENKRTLWSYQLCNAVKYLHDTEIVHRDLKLENLLLDSQQNMKLCDFGFSKDVLKCQEYLSRTYCGSRAYVSPEILLGLPYNPKSADVWAIGIYLLLLFLLGVIIYIFVTGVMPFKEDKNNQMILKQHQKLALHWNNPLHEREQAARELILGIFTYDWQKRPNIQQVIAHTWFVNMDPVPIQRTSRTAIKRKSRSS</sequence>
<dbReference type="Gene3D" id="1.10.510.10">
    <property type="entry name" value="Transferase(Phosphotransferase) domain 1"/>
    <property type="match status" value="1"/>
</dbReference>
<evidence type="ECO:0000256" key="2">
    <source>
        <dbReference type="ARBA" id="ARBA00022473"/>
    </source>
</evidence>
<evidence type="ECO:0000256" key="13">
    <source>
        <dbReference type="SAM" id="MobiDB-lite"/>
    </source>
</evidence>
<keyword evidence="14" id="KW-0472">Membrane</keyword>
<keyword evidence="6" id="KW-0221">Differentiation</keyword>
<dbReference type="GO" id="GO:0030154">
    <property type="term" value="P:cell differentiation"/>
    <property type="evidence" value="ECO:0007669"/>
    <property type="project" value="UniProtKB-KW"/>
</dbReference>
<evidence type="ECO:0000259" key="15">
    <source>
        <dbReference type="PROSITE" id="PS50011"/>
    </source>
</evidence>
<evidence type="ECO:0000256" key="11">
    <source>
        <dbReference type="PROSITE-ProRule" id="PRU10141"/>
    </source>
</evidence>
<keyword evidence="7 11" id="KW-0067">ATP-binding</keyword>
<comment type="cofactor">
    <cofactor evidence="1">
        <name>Mg(2+)</name>
        <dbReference type="ChEBI" id="CHEBI:18420"/>
    </cofactor>
</comment>
<keyword evidence="9" id="KW-0832">Ubl conjugation</keyword>
<feature type="transmembrane region" description="Helical" evidence="14">
    <location>
        <begin position="381"/>
        <end position="402"/>
    </location>
</feature>